<accession>A0A7S4AWX8</accession>
<evidence type="ECO:0000313" key="1">
    <source>
        <dbReference type="EMBL" id="CAE0729696.1"/>
    </source>
</evidence>
<proteinExistence type="predicted"/>
<dbReference type="EMBL" id="HBIX01034414">
    <property type="protein sequence ID" value="CAE0729696.1"/>
    <property type="molecule type" value="Transcribed_RNA"/>
</dbReference>
<gene>
    <name evidence="1" type="ORF">PAUS00366_LOCUS22481</name>
</gene>
<sequence length="239" mass="27053">MSRTMKPEELVRALAFLANPEELINPYLAITKPEIRDDSFGEGFCAIVVRVIVEMLSEESLDLYGIEKGEDEYVNTQTSLKNLEDQNSSTAIASSSSSSLSLSTKSKISSSVKLQKQQSVRGVHDSFSIQEKGVCFGTVEVRKYPITIGMNPSVSRGIPTTIEWDYLKNETETKHINAYERERPSEDRKHGDDLVLDSITRAKILENQGYTRVELLEARREMNEWKTRNRELSICNDPV</sequence>
<organism evidence="1">
    <name type="scientific">Pseudo-nitzschia australis</name>
    <dbReference type="NCBI Taxonomy" id="44445"/>
    <lineage>
        <taxon>Eukaryota</taxon>
        <taxon>Sar</taxon>
        <taxon>Stramenopiles</taxon>
        <taxon>Ochrophyta</taxon>
        <taxon>Bacillariophyta</taxon>
        <taxon>Bacillariophyceae</taxon>
        <taxon>Bacillariophycidae</taxon>
        <taxon>Bacillariales</taxon>
        <taxon>Bacillariaceae</taxon>
        <taxon>Pseudo-nitzschia</taxon>
    </lineage>
</organism>
<name>A0A7S4AWX8_9STRA</name>
<protein>
    <submittedName>
        <fullName evidence="1">Uncharacterized protein</fullName>
    </submittedName>
</protein>
<reference evidence="1" key="1">
    <citation type="submission" date="2021-01" db="EMBL/GenBank/DDBJ databases">
        <authorList>
            <person name="Corre E."/>
            <person name="Pelletier E."/>
            <person name="Niang G."/>
            <person name="Scheremetjew M."/>
            <person name="Finn R."/>
            <person name="Kale V."/>
            <person name="Holt S."/>
            <person name="Cochrane G."/>
            <person name="Meng A."/>
            <person name="Brown T."/>
            <person name="Cohen L."/>
        </authorList>
    </citation>
    <scope>NUCLEOTIDE SEQUENCE</scope>
    <source>
        <strain evidence="1">10249 10 AB</strain>
    </source>
</reference>
<dbReference type="AlphaFoldDB" id="A0A7S4AWX8"/>